<name>A0A6A2YL12_HIBSY</name>
<keyword evidence="3" id="KW-1185">Reference proteome</keyword>
<dbReference type="InterPro" id="IPR012438">
    <property type="entry name" value="DUF1639"/>
</dbReference>
<organism evidence="2 3">
    <name type="scientific">Hibiscus syriacus</name>
    <name type="common">Rose of Sharon</name>
    <dbReference type="NCBI Taxonomy" id="106335"/>
    <lineage>
        <taxon>Eukaryota</taxon>
        <taxon>Viridiplantae</taxon>
        <taxon>Streptophyta</taxon>
        <taxon>Embryophyta</taxon>
        <taxon>Tracheophyta</taxon>
        <taxon>Spermatophyta</taxon>
        <taxon>Magnoliopsida</taxon>
        <taxon>eudicotyledons</taxon>
        <taxon>Gunneridae</taxon>
        <taxon>Pentapetalae</taxon>
        <taxon>rosids</taxon>
        <taxon>malvids</taxon>
        <taxon>Malvales</taxon>
        <taxon>Malvaceae</taxon>
        <taxon>Malvoideae</taxon>
        <taxon>Hibiscus</taxon>
    </lineage>
</organism>
<sequence>MATTPVKSQPLHNFNFPFLKWGTHGGDSSSRGSAENRRSPESDSDHHHLRPTRVGSRSTRMHRLSFPSRARPIKQIPREEEQQQQEEELLKPQGNKDEEEEYEEEEAVQRPWKLRPRKAVVETSTEVVTSVAEKFGETAAPKSMRLRGFAENGGVTEKKEKRKFWIALSKEEIEEDIFVITGSRPARRPKKRSKNIQKQLDNVFPGLWLVGTTADAYRIADAPIKGMLMVLVNLEIMELGRYMNIETSIVFRLPYIGGEQSFELCSQFPISKRILKFIIEGTAFFIWKSSSSVLISFTRGTC</sequence>
<feature type="compositionally biased region" description="Polar residues" evidence="1">
    <location>
        <begin position="1"/>
        <end position="12"/>
    </location>
</feature>
<protein>
    <submittedName>
        <fullName evidence="2">HOS1</fullName>
    </submittedName>
</protein>
<feature type="region of interest" description="Disordered" evidence="1">
    <location>
        <begin position="1"/>
        <end position="111"/>
    </location>
</feature>
<dbReference type="PANTHER" id="PTHR33130:SF40">
    <property type="entry name" value="CHROMOGRANIN (DUF1639)"/>
    <property type="match status" value="1"/>
</dbReference>
<evidence type="ECO:0000313" key="2">
    <source>
        <dbReference type="EMBL" id="KAE8678624.1"/>
    </source>
</evidence>
<dbReference type="Proteomes" id="UP000436088">
    <property type="component" value="Unassembled WGS sequence"/>
</dbReference>
<evidence type="ECO:0000256" key="1">
    <source>
        <dbReference type="SAM" id="MobiDB-lite"/>
    </source>
</evidence>
<accession>A0A6A2YL12</accession>
<dbReference type="AlphaFoldDB" id="A0A6A2YL12"/>
<gene>
    <name evidence="2" type="ORF">F3Y22_tig00111403pilonHSYRG00172</name>
</gene>
<proteinExistence type="predicted"/>
<evidence type="ECO:0000313" key="3">
    <source>
        <dbReference type="Proteomes" id="UP000436088"/>
    </source>
</evidence>
<feature type="compositionally biased region" description="Acidic residues" evidence="1">
    <location>
        <begin position="97"/>
        <end position="106"/>
    </location>
</feature>
<feature type="compositionally biased region" description="Basic and acidic residues" evidence="1">
    <location>
        <begin position="34"/>
        <end position="46"/>
    </location>
</feature>
<reference evidence="2" key="1">
    <citation type="submission" date="2019-09" db="EMBL/GenBank/DDBJ databases">
        <title>Draft genome information of white flower Hibiscus syriacus.</title>
        <authorList>
            <person name="Kim Y.-M."/>
        </authorList>
    </citation>
    <scope>NUCLEOTIDE SEQUENCE [LARGE SCALE GENOMIC DNA]</scope>
    <source>
        <strain evidence="2">YM2019G1</strain>
    </source>
</reference>
<dbReference type="EMBL" id="VEPZ02001332">
    <property type="protein sequence ID" value="KAE8678624.1"/>
    <property type="molecule type" value="Genomic_DNA"/>
</dbReference>
<comment type="caution">
    <text evidence="2">The sequence shown here is derived from an EMBL/GenBank/DDBJ whole genome shotgun (WGS) entry which is preliminary data.</text>
</comment>
<dbReference type="Pfam" id="PF07797">
    <property type="entry name" value="DUF1639"/>
    <property type="match status" value="1"/>
</dbReference>
<dbReference type="PANTHER" id="PTHR33130">
    <property type="entry name" value="PUTATIVE (DUF1639)-RELATED"/>
    <property type="match status" value="1"/>
</dbReference>